<evidence type="ECO:0000313" key="3">
    <source>
        <dbReference type="EMBL" id="KAJ3480935.1"/>
    </source>
</evidence>
<dbReference type="Proteomes" id="UP001212997">
    <property type="component" value="Unassembled WGS sequence"/>
</dbReference>
<feature type="chain" id="PRO_5042220368" evidence="2">
    <location>
        <begin position="29"/>
        <end position="248"/>
    </location>
</feature>
<name>A0AAD5YBI2_9APHY</name>
<proteinExistence type="predicted"/>
<accession>A0AAD5YBI2</accession>
<reference evidence="3" key="1">
    <citation type="submission" date="2022-07" db="EMBL/GenBank/DDBJ databases">
        <title>Genome Sequence of Physisporinus lineatus.</title>
        <authorList>
            <person name="Buettner E."/>
        </authorList>
    </citation>
    <scope>NUCLEOTIDE SEQUENCE</scope>
    <source>
        <strain evidence="3">VT162</strain>
    </source>
</reference>
<evidence type="ECO:0000313" key="4">
    <source>
        <dbReference type="Proteomes" id="UP001212997"/>
    </source>
</evidence>
<keyword evidence="2" id="KW-0732">Signal</keyword>
<evidence type="ECO:0000256" key="1">
    <source>
        <dbReference type="SAM" id="Phobius"/>
    </source>
</evidence>
<sequence length="248" mass="26070">MVFIPQSFISIVVLSFLSAVLHFQHAVGQVLVNGQIFTNGLAIIDSPAPNSTLHAGSTTSVAIDISGDGRLAQSASIPGSGQSTRFDSLEVYLVSYETSLNLTVSQGPTLLTQESGSTVKHINWLIDSCVASGNYNLTFYESSHIQDTAYFIITPLPIEIQNTNPTTSCSNGTNTLVSFPQPSSAPTHSPWLDSTQTSLIPFPSATSSGASGTSNSRYTAQTLALFLASASLVLLGLSPGVTLLPFLL</sequence>
<keyword evidence="1" id="KW-0812">Transmembrane</keyword>
<evidence type="ECO:0000256" key="2">
    <source>
        <dbReference type="SAM" id="SignalP"/>
    </source>
</evidence>
<dbReference type="EMBL" id="JANAWD010000348">
    <property type="protein sequence ID" value="KAJ3480935.1"/>
    <property type="molecule type" value="Genomic_DNA"/>
</dbReference>
<protein>
    <submittedName>
        <fullName evidence="3">Uncharacterized protein</fullName>
    </submittedName>
</protein>
<organism evidence="3 4">
    <name type="scientific">Meripilus lineatus</name>
    <dbReference type="NCBI Taxonomy" id="2056292"/>
    <lineage>
        <taxon>Eukaryota</taxon>
        <taxon>Fungi</taxon>
        <taxon>Dikarya</taxon>
        <taxon>Basidiomycota</taxon>
        <taxon>Agaricomycotina</taxon>
        <taxon>Agaricomycetes</taxon>
        <taxon>Polyporales</taxon>
        <taxon>Meripilaceae</taxon>
        <taxon>Meripilus</taxon>
    </lineage>
</organism>
<feature type="signal peptide" evidence="2">
    <location>
        <begin position="1"/>
        <end position="28"/>
    </location>
</feature>
<keyword evidence="1" id="KW-0472">Membrane</keyword>
<dbReference type="AlphaFoldDB" id="A0AAD5YBI2"/>
<gene>
    <name evidence="3" type="ORF">NLI96_g8011</name>
</gene>
<comment type="caution">
    <text evidence="3">The sequence shown here is derived from an EMBL/GenBank/DDBJ whole genome shotgun (WGS) entry which is preliminary data.</text>
</comment>
<keyword evidence="1" id="KW-1133">Transmembrane helix</keyword>
<keyword evidence="4" id="KW-1185">Reference proteome</keyword>
<feature type="transmembrane region" description="Helical" evidence="1">
    <location>
        <begin position="223"/>
        <end position="247"/>
    </location>
</feature>